<feature type="domain" description="Purple acid phosphatase N-terminal" evidence="12">
    <location>
        <begin position="42"/>
        <end position="129"/>
    </location>
</feature>
<dbReference type="SUPFAM" id="SSF49363">
    <property type="entry name" value="Purple acid phosphatase, N-terminal domain"/>
    <property type="match status" value="1"/>
</dbReference>
<dbReference type="InterPro" id="IPR029052">
    <property type="entry name" value="Metallo-depent_PP-like"/>
</dbReference>
<dbReference type="GeneID" id="110796977"/>
<evidence type="ECO:0000256" key="9">
    <source>
        <dbReference type="RuleBase" id="RU361203"/>
    </source>
</evidence>
<protein>
    <recommendedName>
        <fullName evidence="9">Purple acid phosphatase</fullName>
        <ecNumber evidence="9">3.1.3.2</ecNumber>
    </recommendedName>
</protein>
<evidence type="ECO:0000256" key="6">
    <source>
        <dbReference type="ARBA" id="ARBA00022801"/>
    </source>
</evidence>
<keyword evidence="7" id="KW-0862">Zinc</keyword>
<proteinExistence type="inferred from homology"/>
<dbReference type="InterPro" id="IPR008963">
    <property type="entry name" value="Purple_acid_Pase-like_N"/>
</dbReference>
<dbReference type="PROSITE" id="PS51257">
    <property type="entry name" value="PROKAR_LIPOPROTEIN"/>
    <property type="match status" value="1"/>
</dbReference>
<dbReference type="InterPro" id="IPR015914">
    <property type="entry name" value="PAPs_N"/>
</dbReference>
<evidence type="ECO:0000259" key="10">
    <source>
        <dbReference type="Pfam" id="PF00149"/>
    </source>
</evidence>
<keyword evidence="13" id="KW-1185">Reference proteome</keyword>
<gene>
    <name evidence="14" type="primary">LOC110796977</name>
</gene>
<keyword evidence="6 9" id="KW-0378">Hydrolase</keyword>
<feature type="domain" description="Purple acid phosphatase C-terminal" evidence="11">
    <location>
        <begin position="345"/>
        <end position="400"/>
    </location>
</feature>
<feature type="signal peptide" evidence="9">
    <location>
        <begin position="1"/>
        <end position="24"/>
    </location>
</feature>
<dbReference type="PANTHER" id="PTHR22953">
    <property type="entry name" value="ACID PHOSPHATASE RELATED"/>
    <property type="match status" value="1"/>
</dbReference>
<dbReference type="InterPro" id="IPR004843">
    <property type="entry name" value="Calcineurin-like_PHP"/>
</dbReference>
<organism evidence="13 14">
    <name type="scientific">Spinacia oleracea</name>
    <name type="common">Spinach</name>
    <dbReference type="NCBI Taxonomy" id="3562"/>
    <lineage>
        <taxon>Eukaryota</taxon>
        <taxon>Viridiplantae</taxon>
        <taxon>Streptophyta</taxon>
        <taxon>Embryophyta</taxon>
        <taxon>Tracheophyta</taxon>
        <taxon>Spermatophyta</taxon>
        <taxon>Magnoliopsida</taxon>
        <taxon>eudicotyledons</taxon>
        <taxon>Gunneridae</taxon>
        <taxon>Pentapetalae</taxon>
        <taxon>Caryophyllales</taxon>
        <taxon>Chenopodiaceae</taxon>
        <taxon>Chenopodioideae</taxon>
        <taxon>Anserineae</taxon>
        <taxon>Spinacia</taxon>
    </lineage>
</organism>
<evidence type="ECO:0000313" key="14">
    <source>
        <dbReference type="RefSeq" id="XP_056699834.1"/>
    </source>
</evidence>
<name>A0ABM3RW37_SPIOL</name>
<dbReference type="CDD" id="cd00839">
    <property type="entry name" value="MPP_PAPs"/>
    <property type="match status" value="1"/>
</dbReference>
<dbReference type="PANTHER" id="PTHR22953:SF7">
    <property type="entry name" value="PURPLE ACID PHOSPHATASE 22"/>
    <property type="match status" value="1"/>
</dbReference>
<evidence type="ECO:0000256" key="8">
    <source>
        <dbReference type="ARBA" id="ARBA00023180"/>
    </source>
</evidence>
<comment type="catalytic activity">
    <reaction evidence="1 9">
        <text>a phosphate monoester + H2O = an alcohol + phosphate</text>
        <dbReference type="Rhea" id="RHEA:15017"/>
        <dbReference type="ChEBI" id="CHEBI:15377"/>
        <dbReference type="ChEBI" id="CHEBI:30879"/>
        <dbReference type="ChEBI" id="CHEBI:43474"/>
        <dbReference type="ChEBI" id="CHEBI:67140"/>
        <dbReference type="EC" id="3.1.3.2"/>
    </reaction>
</comment>
<dbReference type="Pfam" id="PF00149">
    <property type="entry name" value="Metallophos"/>
    <property type="match status" value="1"/>
</dbReference>
<dbReference type="Gene3D" id="2.60.40.380">
    <property type="entry name" value="Purple acid phosphatase-like, N-terminal"/>
    <property type="match status" value="1"/>
</dbReference>
<dbReference type="RefSeq" id="XP_056699834.1">
    <property type="nucleotide sequence ID" value="XM_056843856.1"/>
</dbReference>
<evidence type="ECO:0000259" key="12">
    <source>
        <dbReference type="Pfam" id="PF16656"/>
    </source>
</evidence>
<evidence type="ECO:0000313" key="13">
    <source>
        <dbReference type="Proteomes" id="UP000813463"/>
    </source>
</evidence>
<evidence type="ECO:0000256" key="5">
    <source>
        <dbReference type="ARBA" id="ARBA00022729"/>
    </source>
</evidence>
<feature type="domain" description="Calcineurin-like phosphoesterase" evidence="10">
    <location>
        <begin position="143"/>
        <end position="324"/>
    </location>
</feature>
<comment type="cofactor">
    <cofactor evidence="3">
        <name>Fe cation</name>
        <dbReference type="ChEBI" id="CHEBI:24875"/>
    </cofactor>
</comment>
<comment type="similarity">
    <text evidence="4 9">Belongs to the metallophosphoesterase superfamily. Purple acid phosphatase family.</text>
</comment>
<dbReference type="Pfam" id="PF16656">
    <property type="entry name" value="Pur_ac_phosph_N"/>
    <property type="match status" value="1"/>
</dbReference>
<reference evidence="14" key="2">
    <citation type="submission" date="2025-08" db="UniProtKB">
        <authorList>
            <consortium name="RefSeq"/>
        </authorList>
    </citation>
    <scope>IDENTIFICATION</scope>
    <source>
        <tissue evidence="14">Leaf</tissue>
    </source>
</reference>
<dbReference type="Pfam" id="PF14008">
    <property type="entry name" value="Metallophos_C"/>
    <property type="match status" value="1"/>
</dbReference>
<keyword evidence="8" id="KW-0325">Glycoprotein</keyword>
<dbReference type="EC" id="3.1.3.2" evidence="9"/>
<evidence type="ECO:0000259" key="11">
    <source>
        <dbReference type="Pfam" id="PF14008"/>
    </source>
</evidence>
<dbReference type="InterPro" id="IPR041792">
    <property type="entry name" value="MPP_PAP"/>
</dbReference>
<keyword evidence="5 9" id="KW-0732">Signal</keyword>
<accession>A0ABM3RW37</accession>
<dbReference type="InterPro" id="IPR039331">
    <property type="entry name" value="PAPs-like"/>
</dbReference>
<dbReference type="InterPro" id="IPR025733">
    <property type="entry name" value="PAPs_C"/>
</dbReference>
<evidence type="ECO:0000256" key="3">
    <source>
        <dbReference type="ARBA" id="ARBA00001962"/>
    </source>
</evidence>
<feature type="chain" id="PRO_5044976181" description="Purple acid phosphatase" evidence="9">
    <location>
        <begin position="25"/>
        <end position="440"/>
    </location>
</feature>
<comment type="cofactor">
    <cofactor evidence="2">
        <name>Zn(2+)</name>
        <dbReference type="ChEBI" id="CHEBI:29105"/>
    </cofactor>
</comment>
<dbReference type="Gene3D" id="3.60.21.10">
    <property type="match status" value="1"/>
</dbReference>
<dbReference type="SUPFAM" id="SSF56300">
    <property type="entry name" value="Metallo-dependent phosphatases"/>
    <property type="match status" value="1"/>
</dbReference>
<sequence>MRKVTLVLTIFLLELVLQQQEALASNGGCVATSSCSSTDSQPQQVHISLAGQGYMRISWITSYKMATSVVEFGSKSGSYNEYIVGDSFSYHYYSYVSGKIHYVTIGPLTPDTTYYYRCGGSGSEYSFRTAPAAFPAEFVLVGGVGQTHRTKATLERISQRCYDAVIVAGGLAYADGHQSLWDSFGQLIEPYASQKPWMVTSSKHEVEGVCTVSKGPQPFKAFNARWLMPYHESGSASNLYYSFDVAGAHYIMLGSYADFDTSSAQYEWLKADLTSINRSKTPWVFVVVNTPWYTSSVAYKGEGESMRKAMENLLYTFRVDVVFSSRVNAYERFPRIYDNKQDACAPVYITLGDAGFKPNFEFEHGAPSTSLHRELTFGHGRLRIYDNNKAHFTWFRTEDDSDYGNPSDQVWLTNLMSSDKCADLCACKKFSCIKTHNDEL</sequence>
<reference evidence="13" key="1">
    <citation type="journal article" date="2021" name="Nat. Commun.">
        <title>Genomic analyses provide insights into spinach domestication and the genetic basis of agronomic traits.</title>
        <authorList>
            <person name="Cai X."/>
            <person name="Sun X."/>
            <person name="Xu C."/>
            <person name="Sun H."/>
            <person name="Wang X."/>
            <person name="Ge C."/>
            <person name="Zhang Z."/>
            <person name="Wang Q."/>
            <person name="Fei Z."/>
            <person name="Jiao C."/>
            <person name="Wang Q."/>
        </authorList>
    </citation>
    <scope>NUCLEOTIDE SEQUENCE [LARGE SCALE GENOMIC DNA]</scope>
    <source>
        <strain evidence="13">cv. Varoflay</strain>
    </source>
</reference>
<evidence type="ECO:0000256" key="7">
    <source>
        <dbReference type="ARBA" id="ARBA00022833"/>
    </source>
</evidence>
<dbReference type="Proteomes" id="UP000813463">
    <property type="component" value="Chromosome 4"/>
</dbReference>
<evidence type="ECO:0000256" key="2">
    <source>
        <dbReference type="ARBA" id="ARBA00001947"/>
    </source>
</evidence>
<evidence type="ECO:0000256" key="1">
    <source>
        <dbReference type="ARBA" id="ARBA00000032"/>
    </source>
</evidence>
<evidence type="ECO:0000256" key="4">
    <source>
        <dbReference type="ARBA" id="ARBA00008723"/>
    </source>
</evidence>